<dbReference type="PANTHER" id="PTHR31008:SF2">
    <property type="entry name" value="COP1-INTERACTING PROTEIN-LIKE PROTEIN"/>
    <property type="match status" value="1"/>
</dbReference>
<evidence type="ECO:0000313" key="3">
    <source>
        <dbReference type="Proteomes" id="UP000241394"/>
    </source>
</evidence>
<sequence>MKSSTRLDSAIFQLTPTRTRCDLLITANGKTEKIASGLLNPFLAHLKTAQDQIDKGGYSILLEPEPGSDRTWFTKGTVERFVRFVSTPEILERVYTLESEILQIDEAIAIQGNNDMGLSTVEDYQAKPVKTSEGIKPMTDANEEKAIVLYQPDAHPPEANGSSSKEGNSK</sequence>
<dbReference type="OrthoDB" id="2020180at2759"/>
<dbReference type="AlphaFoldDB" id="A0A2R6R8N2"/>
<comment type="caution">
    <text evidence="2">The sequence shown here is derived from an EMBL/GenBank/DDBJ whole genome shotgun (WGS) entry which is preliminary data.</text>
</comment>
<reference evidence="2 3" key="1">
    <citation type="submission" date="2017-07" db="EMBL/GenBank/DDBJ databases">
        <title>An improved, manually edited Actinidia chinensis var. chinensis (kiwifruit) genome highlights the challenges associated with draft genomes and gene prediction in plants.</title>
        <authorList>
            <person name="Pilkington S."/>
            <person name="Crowhurst R."/>
            <person name="Hilario E."/>
            <person name="Nardozza S."/>
            <person name="Fraser L."/>
            <person name="Peng Y."/>
            <person name="Gunaseelan K."/>
            <person name="Simpson R."/>
            <person name="Tahir J."/>
            <person name="Deroles S."/>
            <person name="Templeton K."/>
            <person name="Luo Z."/>
            <person name="Davy M."/>
            <person name="Cheng C."/>
            <person name="Mcneilage M."/>
            <person name="Scaglione D."/>
            <person name="Liu Y."/>
            <person name="Zhang Q."/>
            <person name="Datson P."/>
            <person name="De Silva N."/>
            <person name="Gardiner S."/>
            <person name="Bassett H."/>
            <person name="Chagne D."/>
            <person name="Mccallum J."/>
            <person name="Dzierzon H."/>
            <person name="Deng C."/>
            <person name="Wang Y.-Y."/>
            <person name="Barron N."/>
            <person name="Manako K."/>
            <person name="Bowen J."/>
            <person name="Foster T."/>
            <person name="Erridge Z."/>
            <person name="Tiffin H."/>
            <person name="Waite C."/>
            <person name="Davies K."/>
            <person name="Grierson E."/>
            <person name="Laing W."/>
            <person name="Kirk R."/>
            <person name="Chen X."/>
            <person name="Wood M."/>
            <person name="Montefiori M."/>
            <person name="Brummell D."/>
            <person name="Schwinn K."/>
            <person name="Catanach A."/>
            <person name="Fullerton C."/>
            <person name="Li D."/>
            <person name="Meiyalaghan S."/>
            <person name="Nieuwenhuizen N."/>
            <person name="Read N."/>
            <person name="Prakash R."/>
            <person name="Hunter D."/>
            <person name="Zhang H."/>
            <person name="Mckenzie M."/>
            <person name="Knabel M."/>
            <person name="Harris A."/>
            <person name="Allan A."/>
            <person name="Chen A."/>
            <person name="Janssen B."/>
            <person name="Plunkett B."/>
            <person name="Dwamena C."/>
            <person name="Voogd C."/>
            <person name="Leif D."/>
            <person name="Lafferty D."/>
            <person name="Souleyre E."/>
            <person name="Varkonyi-Gasic E."/>
            <person name="Gambi F."/>
            <person name="Hanley J."/>
            <person name="Yao J.-L."/>
            <person name="Cheung J."/>
            <person name="David K."/>
            <person name="Warren B."/>
            <person name="Marsh K."/>
            <person name="Snowden K."/>
            <person name="Lin-Wang K."/>
            <person name="Brian L."/>
            <person name="Martinez-Sanchez M."/>
            <person name="Wang M."/>
            <person name="Ileperuma N."/>
            <person name="Macnee N."/>
            <person name="Campin R."/>
            <person name="Mcatee P."/>
            <person name="Drummond R."/>
            <person name="Espley R."/>
            <person name="Ireland H."/>
            <person name="Wu R."/>
            <person name="Atkinson R."/>
            <person name="Karunairetnam S."/>
            <person name="Bulley S."/>
            <person name="Chunkath S."/>
            <person name="Hanley Z."/>
            <person name="Storey R."/>
            <person name="Thrimawithana A."/>
            <person name="Thomson S."/>
            <person name="David C."/>
            <person name="Testolin R."/>
        </authorList>
    </citation>
    <scope>NUCLEOTIDE SEQUENCE [LARGE SCALE GENOMIC DNA]</scope>
    <source>
        <strain evidence="3">cv. Red5</strain>
        <tissue evidence="2">Young leaf</tissue>
    </source>
</reference>
<gene>
    <name evidence="2" type="ORF">CEY00_Acc08753</name>
</gene>
<organism evidence="2 3">
    <name type="scientific">Actinidia chinensis var. chinensis</name>
    <name type="common">Chinese soft-hair kiwi</name>
    <dbReference type="NCBI Taxonomy" id="1590841"/>
    <lineage>
        <taxon>Eukaryota</taxon>
        <taxon>Viridiplantae</taxon>
        <taxon>Streptophyta</taxon>
        <taxon>Embryophyta</taxon>
        <taxon>Tracheophyta</taxon>
        <taxon>Spermatophyta</taxon>
        <taxon>Magnoliopsida</taxon>
        <taxon>eudicotyledons</taxon>
        <taxon>Gunneridae</taxon>
        <taxon>Pentapetalae</taxon>
        <taxon>asterids</taxon>
        <taxon>Ericales</taxon>
        <taxon>Actinidiaceae</taxon>
        <taxon>Actinidia</taxon>
    </lineage>
</organism>
<evidence type="ECO:0000313" key="2">
    <source>
        <dbReference type="EMBL" id="PSS23897.1"/>
    </source>
</evidence>
<dbReference type="OMA" id="NVINTIM"/>
<evidence type="ECO:0000256" key="1">
    <source>
        <dbReference type="SAM" id="MobiDB-lite"/>
    </source>
</evidence>
<dbReference type="STRING" id="1590841.A0A2R6R8N2"/>
<dbReference type="InParanoid" id="A0A2R6R8N2"/>
<protein>
    <submittedName>
        <fullName evidence="2">Exodeoxyribonuclease 7 large subunit like</fullName>
    </submittedName>
</protein>
<feature type="compositionally biased region" description="Polar residues" evidence="1">
    <location>
        <begin position="160"/>
        <end position="170"/>
    </location>
</feature>
<dbReference type="Proteomes" id="UP000241394">
    <property type="component" value="Chromosome LG8"/>
</dbReference>
<keyword evidence="3" id="KW-1185">Reference proteome</keyword>
<accession>A0A2R6R8N2</accession>
<dbReference type="EMBL" id="NKQK01000008">
    <property type="protein sequence ID" value="PSS23897.1"/>
    <property type="molecule type" value="Genomic_DNA"/>
</dbReference>
<dbReference type="Gramene" id="PSS23897">
    <property type="protein sequence ID" value="PSS23897"/>
    <property type="gene ID" value="CEY00_Acc08753"/>
</dbReference>
<dbReference type="PANTHER" id="PTHR31008">
    <property type="entry name" value="COP1-INTERACTING PROTEIN-RELATED"/>
    <property type="match status" value="1"/>
</dbReference>
<name>A0A2R6R8N2_ACTCC</name>
<feature type="region of interest" description="Disordered" evidence="1">
    <location>
        <begin position="131"/>
        <end position="170"/>
    </location>
</feature>
<proteinExistence type="predicted"/>
<feature type="non-terminal residue" evidence="2">
    <location>
        <position position="170"/>
    </location>
</feature>
<reference evidence="3" key="2">
    <citation type="journal article" date="2018" name="BMC Genomics">
        <title>A manually annotated Actinidia chinensis var. chinensis (kiwifruit) genome highlights the challenges associated with draft genomes and gene prediction in plants.</title>
        <authorList>
            <person name="Pilkington S.M."/>
            <person name="Crowhurst R."/>
            <person name="Hilario E."/>
            <person name="Nardozza S."/>
            <person name="Fraser L."/>
            <person name="Peng Y."/>
            <person name="Gunaseelan K."/>
            <person name="Simpson R."/>
            <person name="Tahir J."/>
            <person name="Deroles S.C."/>
            <person name="Templeton K."/>
            <person name="Luo Z."/>
            <person name="Davy M."/>
            <person name="Cheng C."/>
            <person name="McNeilage M."/>
            <person name="Scaglione D."/>
            <person name="Liu Y."/>
            <person name="Zhang Q."/>
            <person name="Datson P."/>
            <person name="De Silva N."/>
            <person name="Gardiner S.E."/>
            <person name="Bassett H."/>
            <person name="Chagne D."/>
            <person name="McCallum J."/>
            <person name="Dzierzon H."/>
            <person name="Deng C."/>
            <person name="Wang Y.Y."/>
            <person name="Barron L."/>
            <person name="Manako K."/>
            <person name="Bowen J."/>
            <person name="Foster T.M."/>
            <person name="Erridge Z.A."/>
            <person name="Tiffin H."/>
            <person name="Waite C.N."/>
            <person name="Davies K.M."/>
            <person name="Grierson E.P."/>
            <person name="Laing W.A."/>
            <person name="Kirk R."/>
            <person name="Chen X."/>
            <person name="Wood M."/>
            <person name="Montefiori M."/>
            <person name="Brummell D.A."/>
            <person name="Schwinn K.E."/>
            <person name="Catanach A."/>
            <person name="Fullerton C."/>
            <person name="Li D."/>
            <person name="Meiyalaghan S."/>
            <person name="Nieuwenhuizen N."/>
            <person name="Read N."/>
            <person name="Prakash R."/>
            <person name="Hunter D."/>
            <person name="Zhang H."/>
            <person name="McKenzie M."/>
            <person name="Knabel M."/>
            <person name="Harris A."/>
            <person name="Allan A.C."/>
            <person name="Gleave A."/>
            <person name="Chen A."/>
            <person name="Janssen B.J."/>
            <person name="Plunkett B."/>
            <person name="Ampomah-Dwamena C."/>
            <person name="Voogd C."/>
            <person name="Leif D."/>
            <person name="Lafferty D."/>
            <person name="Souleyre E.J.F."/>
            <person name="Varkonyi-Gasic E."/>
            <person name="Gambi F."/>
            <person name="Hanley J."/>
            <person name="Yao J.L."/>
            <person name="Cheung J."/>
            <person name="David K.M."/>
            <person name="Warren B."/>
            <person name="Marsh K."/>
            <person name="Snowden K.C."/>
            <person name="Lin-Wang K."/>
            <person name="Brian L."/>
            <person name="Martinez-Sanchez M."/>
            <person name="Wang M."/>
            <person name="Ileperuma N."/>
            <person name="Macnee N."/>
            <person name="Campin R."/>
            <person name="McAtee P."/>
            <person name="Drummond R.S.M."/>
            <person name="Espley R.V."/>
            <person name="Ireland H.S."/>
            <person name="Wu R."/>
            <person name="Atkinson R.G."/>
            <person name="Karunairetnam S."/>
            <person name="Bulley S."/>
            <person name="Chunkath S."/>
            <person name="Hanley Z."/>
            <person name="Storey R."/>
            <person name="Thrimawithana A.H."/>
            <person name="Thomson S."/>
            <person name="David C."/>
            <person name="Testolin R."/>
            <person name="Huang H."/>
            <person name="Hellens R.P."/>
            <person name="Schaffer R.J."/>
        </authorList>
    </citation>
    <scope>NUCLEOTIDE SEQUENCE [LARGE SCALE GENOMIC DNA]</scope>
    <source>
        <strain evidence="3">cv. Red5</strain>
    </source>
</reference>